<proteinExistence type="predicted"/>
<gene>
    <name evidence="1" type="ORF">SAMN05443248_0911</name>
</gene>
<dbReference type="Pfam" id="PF04365">
    <property type="entry name" value="BrnT_toxin"/>
    <property type="match status" value="1"/>
</dbReference>
<evidence type="ECO:0000313" key="2">
    <source>
        <dbReference type="Proteomes" id="UP000189796"/>
    </source>
</evidence>
<evidence type="ECO:0000313" key="1">
    <source>
        <dbReference type="EMBL" id="SHG25780.1"/>
    </source>
</evidence>
<dbReference type="RefSeq" id="WP_245332495.1">
    <property type="nucleotide sequence ID" value="NZ_LT670817.1"/>
</dbReference>
<sequence>MNYAFIDPKERYAMASENSDFEFLVPTGFEWDEEKSKANLIKHGIDFEDASEVFYWPVIVRGSNRNSEERWIAIGKSHDRIVSVIFTRRNDVIRIISARHPRPNEERAYRNASMGRSAQGKD</sequence>
<dbReference type="EMBL" id="LT670817">
    <property type="protein sequence ID" value="SHG25780.1"/>
    <property type="molecule type" value="Genomic_DNA"/>
</dbReference>
<dbReference type="Gene3D" id="3.10.450.530">
    <property type="entry name" value="Ribonuclease toxin, BrnT, of type II toxin-antitoxin system"/>
    <property type="match status" value="1"/>
</dbReference>
<accession>A0A1M5ID02</accession>
<organism evidence="1 2">
    <name type="scientific">Bradyrhizobium erythrophlei</name>
    <dbReference type="NCBI Taxonomy" id="1437360"/>
    <lineage>
        <taxon>Bacteria</taxon>
        <taxon>Pseudomonadati</taxon>
        <taxon>Pseudomonadota</taxon>
        <taxon>Alphaproteobacteria</taxon>
        <taxon>Hyphomicrobiales</taxon>
        <taxon>Nitrobacteraceae</taxon>
        <taxon>Bradyrhizobium</taxon>
    </lineage>
</organism>
<reference evidence="1 2" key="1">
    <citation type="submission" date="2016-11" db="EMBL/GenBank/DDBJ databases">
        <authorList>
            <person name="Jaros S."/>
            <person name="Januszkiewicz K."/>
            <person name="Wedrychowicz H."/>
        </authorList>
    </citation>
    <scope>NUCLEOTIDE SEQUENCE [LARGE SCALE GENOMIC DNA]</scope>
    <source>
        <strain evidence="1 2">GAS138</strain>
    </source>
</reference>
<dbReference type="AlphaFoldDB" id="A0A1M5ID02"/>
<protein>
    <submittedName>
        <fullName evidence="1">Uncharacterized protein</fullName>
    </submittedName>
</protein>
<dbReference type="Proteomes" id="UP000189796">
    <property type="component" value="Chromosome I"/>
</dbReference>
<dbReference type="InterPro" id="IPR007460">
    <property type="entry name" value="BrnT_toxin"/>
</dbReference>
<dbReference type="InterPro" id="IPR038573">
    <property type="entry name" value="BrnT_sf"/>
</dbReference>
<name>A0A1M5ID02_9BRAD</name>